<dbReference type="Proteomes" id="UP001596434">
    <property type="component" value="Unassembled WGS sequence"/>
</dbReference>
<evidence type="ECO:0000313" key="1">
    <source>
        <dbReference type="EMBL" id="MFC7256559.1"/>
    </source>
</evidence>
<keyword evidence="2" id="KW-1185">Reference proteome</keyword>
<organism evidence="1 2">
    <name type="scientific">Haloplanus litoreus</name>
    <dbReference type="NCBI Taxonomy" id="767515"/>
    <lineage>
        <taxon>Archaea</taxon>
        <taxon>Methanobacteriati</taxon>
        <taxon>Methanobacteriota</taxon>
        <taxon>Stenosarchaea group</taxon>
        <taxon>Halobacteria</taxon>
        <taxon>Halobacteriales</taxon>
        <taxon>Haloferacaceae</taxon>
        <taxon>Haloplanus</taxon>
    </lineage>
</organism>
<dbReference type="GeneID" id="96954951"/>
<accession>A0ABD6A1W6</accession>
<evidence type="ECO:0000313" key="2">
    <source>
        <dbReference type="Proteomes" id="UP001596434"/>
    </source>
</evidence>
<name>A0ABD6A1W6_9EURY</name>
<sequence>MIEDEAAAVEERIDLYVTIRSLFRDRPFDEAELGRRLVERGEHGHVSAPGEPDASLSWLVEAAVLGTDTEGFRVIADPDEAAERLAAAGDLPVETVRRRLLSALAAGDKDEEPRTLVRDDDTYAVVELGADEAVETALDRVHTAVTESDYRGVAVTTPGTNANRAQQLADRLVADGPWSKAGSTVAEGDDPDGELVFRLYLDC</sequence>
<reference evidence="1 2" key="1">
    <citation type="journal article" date="2019" name="Int. J. Syst. Evol. Microbiol.">
        <title>The Global Catalogue of Microorganisms (GCM) 10K type strain sequencing project: providing services to taxonomists for standard genome sequencing and annotation.</title>
        <authorList>
            <consortium name="The Broad Institute Genomics Platform"/>
            <consortium name="The Broad Institute Genome Sequencing Center for Infectious Disease"/>
            <person name="Wu L."/>
            <person name="Ma J."/>
        </authorList>
    </citation>
    <scope>NUCLEOTIDE SEQUENCE [LARGE SCALE GENOMIC DNA]</scope>
    <source>
        <strain evidence="1 2">GX21</strain>
    </source>
</reference>
<protein>
    <submittedName>
        <fullName evidence="1">Uncharacterized protein</fullName>
    </submittedName>
</protein>
<dbReference type="EMBL" id="JBHTAT010000001">
    <property type="protein sequence ID" value="MFC7256559.1"/>
    <property type="molecule type" value="Genomic_DNA"/>
</dbReference>
<dbReference type="AlphaFoldDB" id="A0ABD6A1W6"/>
<comment type="caution">
    <text evidence="1">The sequence shown here is derived from an EMBL/GenBank/DDBJ whole genome shotgun (WGS) entry which is preliminary data.</text>
</comment>
<proteinExistence type="predicted"/>
<gene>
    <name evidence="1" type="ORF">ACFQKE_14835</name>
</gene>
<dbReference type="RefSeq" id="WP_379705538.1">
    <property type="nucleotide sequence ID" value="NZ_JBHTAT010000001.1"/>
</dbReference>